<keyword evidence="1" id="KW-0472">Membrane</keyword>
<keyword evidence="1" id="KW-1133">Transmembrane helix</keyword>
<keyword evidence="1" id="KW-0812">Transmembrane</keyword>
<dbReference type="InterPro" id="IPR010865">
    <property type="entry name" value="DUF1499"/>
</dbReference>
<gene>
    <name evidence="2" type="ORF">RKE40_25685</name>
</gene>
<evidence type="ECO:0000313" key="3">
    <source>
        <dbReference type="Proteomes" id="UP001254257"/>
    </source>
</evidence>
<accession>A0ABU3SEW5</accession>
<evidence type="ECO:0000256" key="1">
    <source>
        <dbReference type="SAM" id="Phobius"/>
    </source>
</evidence>
<evidence type="ECO:0000313" key="2">
    <source>
        <dbReference type="EMBL" id="MDU0343294.1"/>
    </source>
</evidence>
<feature type="transmembrane region" description="Helical" evidence="1">
    <location>
        <begin position="21"/>
        <end position="40"/>
    </location>
</feature>
<proteinExistence type="predicted"/>
<sequence length="258" mass="28168">MHRRLVFEEPVSRAAIWSRRLALFGLTVVVLAVVIFRFGQPSVERLAPIAGAYVFVLLALLLSLAAFVRIWQDGHRGIGIAAFAFVLSLLLLLPLAYAGFQLATLPLISDVSTDIDEPPAFSRSRVALAARQGLVPPDVAPERRKAQRQGYPRALPIVLELPAEIAYDIARKASVNLGWRVLEGAAPGGRSGAGRLDAVAHSRVLRLVDDITIRIRPRADGSRIDIRSASRLGGFDFGANARRIAAFEEEVKLLVELR</sequence>
<dbReference type="EMBL" id="JAWDID010000064">
    <property type="protein sequence ID" value="MDU0343294.1"/>
    <property type="molecule type" value="Genomic_DNA"/>
</dbReference>
<name>A0ABU3SEW5_9HYPH</name>
<dbReference type="RefSeq" id="WP_316021026.1">
    <property type="nucleotide sequence ID" value="NZ_JAWDID010000064.1"/>
</dbReference>
<feature type="transmembrane region" description="Helical" evidence="1">
    <location>
        <begin position="46"/>
        <end position="68"/>
    </location>
</feature>
<feature type="transmembrane region" description="Helical" evidence="1">
    <location>
        <begin position="80"/>
        <end position="100"/>
    </location>
</feature>
<reference evidence="2 3" key="1">
    <citation type="submission" date="2023-09" db="EMBL/GenBank/DDBJ databases">
        <title>Whole genome shotgun sequencing (WGS) of Bosea sp. ZW T0_25, isolated from stored onions (Allium cepa).</title>
        <authorList>
            <person name="Stoll D.A."/>
            <person name="Huch M."/>
        </authorList>
    </citation>
    <scope>NUCLEOTIDE SEQUENCE [LARGE SCALE GENOMIC DNA]</scope>
    <source>
        <strain evidence="2 3">ZW T0_25</strain>
    </source>
</reference>
<dbReference type="Proteomes" id="UP001254257">
    <property type="component" value="Unassembled WGS sequence"/>
</dbReference>
<comment type="caution">
    <text evidence="2">The sequence shown here is derived from an EMBL/GenBank/DDBJ whole genome shotgun (WGS) entry which is preliminary data.</text>
</comment>
<protein>
    <submittedName>
        <fullName evidence="2">DUF1499 domain-containing protein</fullName>
    </submittedName>
</protein>
<organism evidence="2 3">
    <name type="scientific">Bosea rubneri</name>
    <dbReference type="NCBI Taxonomy" id="3075434"/>
    <lineage>
        <taxon>Bacteria</taxon>
        <taxon>Pseudomonadati</taxon>
        <taxon>Pseudomonadota</taxon>
        <taxon>Alphaproteobacteria</taxon>
        <taxon>Hyphomicrobiales</taxon>
        <taxon>Boseaceae</taxon>
        <taxon>Bosea</taxon>
    </lineage>
</organism>
<dbReference type="Pfam" id="PF07386">
    <property type="entry name" value="DUF1499"/>
    <property type="match status" value="1"/>
</dbReference>
<keyword evidence="3" id="KW-1185">Reference proteome</keyword>